<accession>A0A939GF93</accession>
<name>A0A939GF93_9BACT</name>
<dbReference type="RefSeq" id="WP_207363216.1">
    <property type="nucleotide sequence ID" value="NZ_JAFMYV010000002.1"/>
</dbReference>
<dbReference type="Pfam" id="PF12244">
    <property type="entry name" value="DUF3606"/>
    <property type="match status" value="1"/>
</dbReference>
<dbReference type="Proteomes" id="UP000664034">
    <property type="component" value="Unassembled WGS sequence"/>
</dbReference>
<evidence type="ECO:0000313" key="1">
    <source>
        <dbReference type="EMBL" id="MBO0935646.1"/>
    </source>
</evidence>
<keyword evidence="2" id="KW-1185">Reference proteome</keyword>
<dbReference type="InterPro" id="IPR022037">
    <property type="entry name" value="DUF3606"/>
</dbReference>
<proteinExistence type="predicted"/>
<reference evidence="1" key="1">
    <citation type="submission" date="2021-03" db="EMBL/GenBank/DDBJ databases">
        <title>Fibrella sp. HMF5335 genome sequencing and assembly.</title>
        <authorList>
            <person name="Kang H."/>
            <person name="Kim H."/>
            <person name="Bae S."/>
            <person name="Joh K."/>
        </authorList>
    </citation>
    <scope>NUCLEOTIDE SEQUENCE</scope>
    <source>
        <strain evidence="1">HMF5335</strain>
    </source>
</reference>
<gene>
    <name evidence="1" type="ORF">J2I47_03710</name>
</gene>
<protein>
    <submittedName>
        <fullName evidence="1">DUF3606 domain-containing protein</fullName>
    </submittedName>
</protein>
<dbReference type="AlphaFoldDB" id="A0A939GF93"/>
<evidence type="ECO:0000313" key="2">
    <source>
        <dbReference type="Proteomes" id="UP000664034"/>
    </source>
</evidence>
<comment type="caution">
    <text evidence="1">The sequence shown here is derived from an EMBL/GenBank/DDBJ whole genome shotgun (WGS) entry which is preliminary data.</text>
</comment>
<organism evidence="1 2">
    <name type="scientific">Fibrella rubiginis</name>
    <dbReference type="NCBI Taxonomy" id="2817060"/>
    <lineage>
        <taxon>Bacteria</taxon>
        <taxon>Pseudomonadati</taxon>
        <taxon>Bacteroidota</taxon>
        <taxon>Cytophagia</taxon>
        <taxon>Cytophagales</taxon>
        <taxon>Spirosomataceae</taxon>
        <taxon>Fibrella</taxon>
    </lineage>
</organism>
<dbReference type="EMBL" id="JAFMYV010000002">
    <property type="protein sequence ID" value="MBO0935646.1"/>
    <property type="molecule type" value="Genomic_DNA"/>
</dbReference>
<sequence length="60" mass="6724">MADDKSKTGPADDKRINIHEDYEVAYWTKKFGCTKEQLTAAVKAVGVMAADVEKYLTSRK</sequence>